<dbReference type="EMBL" id="BGZK01000394">
    <property type="protein sequence ID" value="GBP41146.1"/>
    <property type="molecule type" value="Genomic_DNA"/>
</dbReference>
<comment type="caution">
    <text evidence="1">The sequence shown here is derived from an EMBL/GenBank/DDBJ whole genome shotgun (WGS) entry which is preliminary data.</text>
</comment>
<evidence type="ECO:0000313" key="1">
    <source>
        <dbReference type="EMBL" id="GBP41146.1"/>
    </source>
</evidence>
<gene>
    <name evidence="1" type="ORF">EVAR_31271_1</name>
</gene>
<protein>
    <submittedName>
        <fullName evidence="1">Uncharacterized protein</fullName>
    </submittedName>
</protein>
<sequence>MFGERSVGREAGRRGTPGRVKYILFTTISEGVWFYCRRRDSRRHAIAASRSDCSNERVTQISLFCDFPSLSPDDGNSMYHYSETKWKATCPNPL</sequence>
<dbReference type="Proteomes" id="UP000299102">
    <property type="component" value="Unassembled WGS sequence"/>
</dbReference>
<keyword evidence="2" id="KW-1185">Reference proteome</keyword>
<organism evidence="1 2">
    <name type="scientific">Eumeta variegata</name>
    <name type="common">Bagworm moth</name>
    <name type="synonym">Eumeta japonica</name>
    <dbReference type="NCBI Taxonomy" id="151549"/>
    <lineage>
        <taxon>Eukaryota</taxon>
        <taxon>Metazoa</taxon>
        <taxon>Ecdysozoa</taxon>
        <taxon>Arthropoda</taxon>
        <taxon>Hexapoda</taxon>
        <taxon>Insecta</taxon>
        <taxon>Pterygota</taxon>
        <taxon>Neoptera</taxon>
        <taxon>Endopterygota</taxon>
        <taxon>Lepidoptera</taxon>
        <taxon>Glossata</taxon>
        <taxon>Ditrysia</taxon>
        <taxon>Tineoidea</taxon>
        <taxon>Psychidae</taxon>
        <taxon>Oiketicinae</taxon>
        <taxon>Eumeta</taxon>
    </lineage>
</organism>
<evidence type="ECO:0000313" key="2">
    <source>
        <dbReference type="Proteomes" id="UP000299102"/>
    </source>
</evidence>
<proteinExistence type="predicted"/>
<reference evidence="1 2" key="1">
    <citation type="journal article" date="2019" name="Commun. Biol.">
        <title>The bagworm genome reveals a unique fibroin gene that provides high tensile strength.</title>
        <authorList>
            <person name="Kono N."/>
            <person name="Nakamura H."/>
            <person name="Ohtoshi R."/>
            <person name="Tomita M."/>
            <person name="Numata K."/>
            <person name="Arakawa K."/>
        </authorList>
    </citation>
    <scope>NUCLEOTIDE SEQUENCE [LARGE SCALE GENOMIC DNA]</scope>
</reference>
<name>A0A4C1VPT3_EUMVA</name>
<accession>A0A4C1VPT3</accession>
<dbReference type="AlphaFoldDB" id="A0A4C1VPT3"/>